<dbReference type="EMBL" id="BPVZ01000046">
    <property type="protein sequence ID" value="GKV16653.1"/>
    <property type="molecule type" value="Genomic_DNA"/>
</dbReference>
<name>A0AAV5JZJ9_9ROSI</name>
<keyword evidence="2" id="KW-1185">Reference proteome</keyword>
<dbReference type="Proteomes" id="UP001054252">
    <property type="component" value="Unassembled WGS sequence"/>
</dbReference>
<organism evidence="1 2">
    <name type="scientific">Rubroshorea leprosula</name>
    <dbReference type="NCBI Taxonomy" id="152421"/>
    <lineage>
        <taxon>Eukaryota</taxon>
        <taxon>Viridiplantae</taxon>
        <taxon>Streptophyta</taxon>
        <taxon>Embryophyta</taxon>
        <taxon>Tracheophyta</taxon>
        <taxon>Spermatophyta</taxon>
        <taxon>Magnoliopsida</taxon>
        <taxon>eudicotyledons</taxon>
        <taxon>Gunneridae</taxon>
        <taxon>Pentapetalae</taxon>
        <taxon>rosids</taxon>
        <taxon>malvids</taxon>
        <taxon>Malvales</taxon>
        <taxon>Dipterocarpaceae</taxon>
        <taxon>Rubroshorea</taxon>
    </lineage>
</organism>
<proteinExistence type="predicted"/>
<evidence type="ECO:0000313" key="2">
    <source>
        <dbReference type="Proteomes" id="UP001054252"/>
    </source>
</evidence>
<evidence type="ECO:0000313" key="1">
    <source>
        <dbReference type="EMBL" id="GKV16653.1"/>
    </source>
</evidence>
<accession>A0AAV5JZJ9</accession>
<comment type="caution">
    <text evidence="1">The sequence shown here is derived from an EMBL/GenBank/DDBJ whole genome shotgun (WGS) entry which is preliminary data.</text>
</comment>
<sequence>MAKQRAQEVTARLTAASTLADAKRPRVENGSSDFDNEKALVLLHLALSSSSCSFSTYNFFYSSRLSYVFLLIVSVD</sequence>
<reference evidence="1 2" key="1">
    <citation type="journal article" date="2021" name="Commun. Biol.">
        <title>The genome of Shorea leprosula (Dipterocarpaceae) highlights the ecological relevance of drought in aseasonal tropical rainforests.</title>
        <authorList>
            <person name="Ng K.K.S."/>
            <person name="Kobayashi M.J."/>
            <person name="Fawcett J.A."/>
            <person name="Hatakeyama M."/>
            <person name="Paape T."/>
            <person name="Ng C.H."/>
            <person name="Ang C.C."/>
            <person name="Tnah L.H."/>
            <person name="Lee C.T."/>
            <person name="Nishiyama T."/>
            <person name="Sese J."/>
            <person name="O'Brien M.J."/>
            <person name="Copetti D."/>
            <person name="Mohd Noor M.I."/>
            <person name="Ong R.C."/>
            <person name="Putra M."/>
            <person name="Sireger I.Z."/>
            <person name="Indrioko S."/>
            <person name="Kosugi Y."/>
            <person name="Izuno A."/>
            <person name="Isagi Y."/>
            <person name="Lee S.L."/>
            <person name="Shimizu K.K."/>
        </authorList>
    </citation>
    <scope>NUCLEOTIDE SEQUENCE [LARGE SCALE GENOMIC DNA]</scope>
    <source>
        <strain evidence="1">214</strain>
    </source>
</reference>
<protein>
    <submittedName>
        <fullName evidence="1">Uncharacterized protein</fullName>
    </submittedName>
</protein>
<dbReference type="AlphaFoldDB" id="A0AAV5JZJ9"/>
<gene>
    <name evidence="1" type="ORF">SLEP1_g27267</name>
</gene>